<comment type="subunit">
    <text evidence="4">Component of the lipopolysaccharide transport and assembly complex.</text>
</comment>
<evidence type="ECO:0000313" key="8">
    <source>
        <dbReference type="Proteomes" id="UP000187280"/>
    </source>
</evidence>
<protein>
    <recommendedName>
        <fullName evidence="4">Lipopolysaccharide export system protein LptA</fullName>
    </recommendedName>
</protein>
<reference evidence="7 8" key="1">
    <citation type="submission" date="2016-10" db="EMBL/GenBank/DDBJ databases">
        <authorList>
            <person name="de Groot N.N."/>
        </authorList>
    </citation>
    <scope>NUCLEOTIDE SEQUENCE [LARGE SCALE GENOMIC DNA]</scope>
    <source>
        <strain evidence="7 8">ATCC 29281</strain>
    </source>
</reference>
<evidence type="ECO:0000313" key="7">
    <source>
        <dbReference type="EMBL" id="SEA76263.1"/>
    </source>
</evidence>
<organism evidence="7 8">
    <name type="scientific">Lonsdalea quercina</name>
    <dbReference type="NCBI Taxonomy" id="71657"/>
    <lineage>
        <taxon>Bacteria</taxon>
        <taxon>Pseudomonadati</taxon>
        <taxon>Pseudomonadota</taxon>
        <taxon>Gammaproteobacteria</taxon>
        <taxon>Enterobacterales</taxon>
        <taxon>Pectobacteriaceae</taxon>
        <taxon>Lonsdalea</taxon>
    </lineage>
</organism>
<feature type="chain" id="PRO_5010592498" description="Lipopolysaccharide export system protein LptA" evidence="4">
    <location>
        <begin position="29"/>
        <end position="192"/>
    </location>
</feature>
<feature type="region of interest" description="Disordered" evidence="5">
    <location>
        <begin position="167"/>
        <end position="192"/>
    </location>
</feature>
<evidence type="ECO:0000259" key="6">
    <source>
        <dbReference type="Pfam" id="PF03968"/>
    </source>
</evidence>
<dbReference type="AlphaFoldDB" id="A0A1H4DU13"/>
<keyword evidence="8" id="KW-1185">Reference proteome</keyword>
<dbReference type="eggNOG" id="COG1934">
    <property type="taxonomic scope" value="Bacteria"/>
</dbReference>
<dbReference type="GO" id="GO:0009279">
    <property type="term" value="C:cell outer membrane"/>
    <property type="evidence" value="ECO:0007669"/>
    <property type="project" value="TreeGrafter"/>
</dbReference>
<feature type="domain" description="Organic solvent tolerance-like N-terminal" evidence="6">
    <location>
        <begin position="38"/>
        <end position="149"/>
    </location>
</feature>
<dbReference type="GeneID" id="97765275"/>
<keyword evidence="2 4" id="KW-0732">Signal</keyword>
<proteinExistence type="inferred from homology"/>
<dbReference type="InterPro" id="IPR014340">
    <property type="entry name" value="LptA"/>
</dbReference>
<dbReference type="GO" id="GO:0043165">
    <property type="term" value="P:Gram-negative-bacterium-type cell outer membrane assembly"/>
    <property type="evidence" value="ECO:0007669"/>
    <property type="project" value="UniProtKB-UniRule"/>
</dbReference>
<dbReference type="NCBIfam" id="NF008143">
    <property type="entry name" value="PRK10894.1"/>
    <property type="match status" value="1"/>
</dbReference>
<evidence type="ECO:0000256" key="5">
    <source>
        <dbReference type="SAM" id="MobiDB-lite"/>
    </source>
</evidence>
<dbReference type="HAMAP" id="MF_01914">
    <property type="entry name" value="LPS_assembly_LptA"/>
    <property type="match status" value="1"/>
</dbReference>
<dbReference type="NCBIfam" id="TIGR03002">
    <property type="entry name" value="outer_YhbN_LptA"/>
    <property type="match status" value="1"/>
</dbReference>
<evidence type="ECO:0000256" key="3">
    <source>
        <dbReference type="ARBA" id="ARBA00022764"/>
    </source>
</evidence>
<keyword evidence="1 4" id="KW-0813">Transport</keyword>
<feature type="compositionally biased region" description="Low complexity" evidence="5">
    <location>
        <begin position="176"/>
        <end position="192"/>
    </location>
</feature>
<dbReference type="PANTHER" id="PTHR36504:SF1">
    <property type="entry name" value="LIPOPOLYSACCHARIDE EXPORT SYSTEM PROTEIN LPTA"/>
    <property type="match status" value="1"/>
</dbReference>
<dbReference type="EMBL" id="FNQS01000008">
    <property type="protein sequence ID" value="SEA76263.1"/>
    <property type="molecule type" value="Genomic_DNA"/>
</dbReference>
<evidence type="ECO:0000256" key="2">
    <source>
        <dbReference type="ARBA" id="ARBA00022729"/>
    </source>
</evidence>
<dbReference type="GO" id="GO:0030288">
    <property type="term" value="C:outer membrane-bounded periplasmic space"/>
    <property type="evidence" value="ECO:0007669"/>
    <property type="project" value="TreeGrafter"/>
</dbReference>
<evidence type="ECO:0000256" key="1">
    <source>
        <dbReference type="ARBA" id="ARBA00022448"/>
    </source>
</evidence>
<dbReference type="Pfam" id="PF03968">
    <property type="entry name" value="LptD_N"/>
    <property type="match status" value="1"/>
</dbReference>
<dbReference type="STRING" id="71657.SAMN02982996_02413"/>
<dbReference type="GO" id="GO:0015920">
    <property type="term" value="P:lipopolysaccharide transport"/>
    <property type="evidence" value="ECO:0007669"/>
    <property type="project" value="UniProtKB-UniRule"/>
</dbReference>
<comment type="function">
    <text evidence="4">Involved in the assembly of lipopolysaccharide (LPS). Required for the translocation of LPS from the inner membrane to the outer membrane. May form a bridge between the inner membrane and the outer membrane, via interactions with LptC and LptD, thereby facilitating LPS transfer across the periplasm.</text>
</comment>
<dbReference type="InterPro" id="IPR005653">
    <property type="entry name" value="OstA-like_N"/>
</dbReference>
<feature type="signal peptide" evidence="4">
    <location>
        <begin position="1"/>
        <end position="28"/>
    </location>
</feature>
<comment type="subcellular location">
    <subcellularLocation>
        <location evidence="4">Periplasm</location>
    </subcellularLocation>
</comment>
<dbReference type="GO" id="GO:0001530">
    <property type="term" value="F:lipopolysaccharide binding"/>
    <property type="evidence" value="ECO:0007669"/>
    <property type="project" value="InterPro"/>
</dbReference>
<dbReference type="InterPro" id="IPR052037">
    <property type="entry name" value="LPS_export_LptA"/>
</dbReference>
<dbReference type="GO" id="GO:0017089">
    <property type="term" value="F:glycolipid transfer activity"/>
    <property type="evidence" value="ECO:0007669"/>
    <property type="project" value="TreeGrafter"/>
</dbReference>
<gene>
    <name evidence="4" type="primary">lptA</name>
    <name evidence="7" type="ORF">SAMN02982996_02413</name>
</gene>
<dbReference type="Gene3D" id="2.60.450.10">
    <property type="entry name" value="Lipopolysaccharide (LPS) transport protein A like domain"/>
    <property type="match status" value="1"/>
</dbReference>
<dbReference type="PANTHER" id="PTHR36504">
    <property type="entry name" value="LIPOPOLYSACCHARIDE EXPORT SYSTEM PROTEIN LPTA"/>
    <property type="match status" value="1"/>
</dbReference>
<keyword evidence="3 4" id="KW-0574">Periplasm</keyword>
<name>A0A1H4DU13_9GAMM</name>
<evidence type="ECO:0000256" key="4">
    <source>
        <dbReference type="HAMAP-Rule" id="MF_01914"/>
    </source>
</evidence>
<dbReference type="Proteomes" id="UP000187280">
    <property type="component" value="Unassembled WGS sequence"/>
</dbReference>
<dbReference type="RefSeq" id="WP_026744012.1">
    <property type="nucleotide sequence ID" value="NZ_FNQS01000008.1"/>
</dbReference>
<comment type="similarity">
    <text evidence="4">Belongs to the LptA family.</text>
</comment>
<accession>A0A1H4DU13</accession>
<dbReference type="FunFam" id="2.60.450.10:FF:000002">
    <property type="entry name" value="Lipopolysaccharide export system protein LptA"/>
    <property type="match status" value="1"/>
</dbReference>
<sequence length="192" mass="21269" precursor="true">MKFQKINKALRYTLIASSLFSASMPVLALTGDTDQPIHIDSDQQSLDMQGNVVTFTGNVIVTQGSIKVQADKVVVTRPQGQQGREVIEGFGNPATFYQMQDNGKPVKGHSQKMRYELDKDNVILTGDAYLEQLDSNVKGDRITYLVKQQQMEAFSDKGKRVTTVLVPSQLQDKNGQRTAPAKAPKPQQRATQ</sequence>